<protein>
    <recommendedName>
        <fullName evidence="4">Large ribosomal subunit protein bL21</fullName>
    </recommendedName>
</protein>
<organism evidence="6 8">
    <name type="scientific">Treponema rectale</name>
    <dbReference type="NCBI Taxonomy" id="744512"/>
    <lineage>
        <taxon>Bacteria</taxon>
        <taxon>Pseudomonadati</taxon>
        <taxon>Spirochaetota</taxon>
        <taxon>Spirochaetia</taxon>
        <taxon>Spirochaetales</taxon>
        <taxon>Treponemataceae</taxon>
        <taxon>Treponema</taxon>
    </lineage>
</organism>
<evidence type="ECO:0000313" key="9">
    <source>
        <dbReference type="Proteomes" id="UP000593591"/>
    </source>
</evidence>
<dbReference type="NCBIfam" id="TIGR00061">
    <property type="entry name" value="L21"/>
    <property type="match status" value="1"/>
</dbReference>
<comment type="subunit">
    <text evidence="4">Part of the 50S ribosomal subunit. Contacts protein L20.</text>
</comment>
<dbReference type="GO" id="GO:0019843">
    <property type="term" value="F:rRNA binding"/>
    <property type="evidence" value="ECO:0007669"/>
    <property type="project" value="UniProtKB-UniRule"/>
</dbReference>
<dbReference type="InterPro" id="IPR001787">
    <property type="entry name" value="Ribosomal_bL21"/>
</dbReference>
<dbReference type="RefSeq" id="WP_184651331.1">
    <property type="nucleotide sequence ID" value="NZ_JACHFR010000001.1"/>
</dbReference>
<keyword evidence="8" id="KW-1185">Reference proteome</keyword>
<evidence type="ECO:0000313" key="8">
    <source>
        <dbReference type="Proteomes" id="UP000578697"/>
    </source>
</evidence>
<dbReference type="AlphaFoldDB" id="A0A840SCJ2"/>
<dbReference type="GO" id="GO:1990904">
    <property type="term" value="C:ribonucleoprotein complex"/>
    <property type="evidence" value="ECO:0007669"/>
    <property type="project" value="UniProtKB-KW"/>
</dbReference>
<evidence type="ECO:0000256" key="2">
    <source>
        <dbReference type="ARBA" id="ARBA00022980"/>
    </source>
</evidence>
<reference evidence="7 9" key="1">
    <citation type="submission" date="2018-08" db="EMBL/GenBank/DDBJ databases">
        <title>The first complete genome of Treponema rectale (CHPAT), a commensal spirochete of the bovine rectum.</title>
        <authorList>
            <person name="Staton G.J."/>
            <person name="Clegg S.R."/>
            <person name="Carter S.D."/>
            <person name="Radford A.D."/>
            <person name="Darby A."/>
            <person name="Hall N."/>
            <person name="Birtles R.J."/>
            <person name="Evans N.J."/>
        </authorList>
    </citation>
    <scope>NUCLEOTIDE SEQUENCE [LARGE SCALE GENOMIC DNA]</scope>
    <source>
        <strain evidence="7 9">CHPA</strain>
    </source>
</reference>
<dbReference type="GO" id="GO:0005737">
    <property type="term" value="C:cytoplasm"/>
    <property type="evidence" value="ECO:0007669"/>
    <property type="project" value="UniProtKB-ARBA"/>
</dbReference>
<evidence type="ECO:0000256" key="3">
    <source>
        <dbReference type="ARBA" id="ARBA00023274"/>
    </source>
</evidence>
<dbReference type="HAMAP" id="MF_01363">
    <property type="entry name" value="Ribosomal_bL21"/>
    <property type="match status" value="1"/>
</dbReference>
<dbReference type="InterPro" id="IPR028909">
    <property type="entry name" value="bL21-like"/>
</dbReference>
<dbReference type="Proteomes" id="UP000593591">
    <property type="component" value="Chromosome"/>
</dbReference>
<proteinExistence type="inferred from homology"/>
<accession>A0A840SCJ2</accession>
<evidence type="ECO:0000313" key="6">
    <source>
        <dbReference type="EMBL" id="MBB5217888.1"/>
    </source>
</evidence>
<dbReference type="GO" id="GO:0003735">
    <property type="term" value="F:structural constituent of ribosome"/>
    <property type="evidence" value="ECO:0007669"/>
    <property type="project" value="InterPro"/>
</dbReference>
<gene>
    <name evidence="4 7" type="primary">rplU</name>
    <name evidence="7" type="ORF">DYE49_07945</name>
    <name evidence="6" type="ORF">HNP77_000232</name>
</gene>
<keyword evidence="2 4" id="KW-0689">Ribosomal protein</keyword>
<dbReference type="EMBL" id="CP031517">
    <property type="protein sequence ID" value="QOS41240.1"/>
    <property type="molecule type" value="Genomic_DNA"/>
</dbReference>
<comment type="similarity">
    <text evidence="1 4 5">Belongs to the bacterial ribosomal protein bL21 family.</text>
</comment>
<keyword evidence="4 5" id="KW-0699">rRNA-binding</keyword>
<dbReference type="SUPFAM" id="SSF141091">
    <property type="entry name" value="L21p-like"/>
    <property type="match status" value="1"/>
</dbReference>
<dbReference type="KEGG" id="trc:DYE49_07945"/>
<dbReference type="GO" id="GO:0006412">
    <property type="term" value="P:translation"/>
    <property type="evidence" value="ECO:0007669"/>
    <property type="project" value="UniProtKB-UniRule"/>
</dbReference>
<evidence type="ECO:0000256" key="5">
    <source>
        <dbReference type="RuleBase" id="RU000562"/>
    </source>
</evidence>
<dbReference type="PANTHER" id="PTHR21349">
    <property type="entry name" value="50S RIBOSOMAL PROTEIN L21"/>
    <property type="match status" value="1"/>
</dbReference>
<sequence>MYAVVEYKGNQYKAEKDAVLQVSKISDAKKGDTVTIDTVLLVSDGDKVSVGTPYVKGAKVTVEVGDTFKDKKVLVYKYKSKKDYHRLIGHREEYTNVTVKDVVLA</sequence>
<dbReference type="PANTHER" id="PTHR21349:SF0">
    <property type="entry name" value="LARGE RIBOSOMAL SUBUNIT PROTEIN BL21M"/>
    <property type="match status" value="1"/>
</dbReference>
<dbReference type="EMBL" id="JACHFR010000001">
    <property type="protein sequence ID" value="MBB5217888.1"/>
    <property type="molecule type" value="Genomic_DNA"/>
</dbReference>
<evidence type="ECO:0000256" key="4">
    <source>
        <dbReference type="HAMAP-Rule" id="MF_01363"/>
    </source>
</evidence>
<reference evidence="6 8" key="2">
    <citation type="submission" date="2020-08" db="EMBL/GenBank/DDBJ databases">
        <title>Genomic Encyclopedia of Type Strains, Phase IV (KMG-IV): sequencing the most valuable type-strain genomes for metagenomic binning, comparative biology and taxonomic classification.</title>
        <authorList>
            <person name="Goeker M."/>
        </authorList>
    </citation>
    <scope>NUCLEOTIDE SEQUENCE [LARGE SCALE GENOMIC DNA]</scope>
    <source>
        <strain evidence="6 8">DSM 103679</strain>
    </source>
</reference>
<keyword evidence="4 5" id="KW-0694">RNA-binding</keyword>
<dbReference type="GO" id="GO:0005840">
    <property type="term" value="C:ribosome"/>
    <property type="evidence" value="ECO:0007669"/>
    <property type="project" value="UniProtKB-KW"/>
</dbReference>
<dbReference type="Proteomes" id="UP000578697">
    <property type="component" value="Unassembled WGS sequence"/>
</dbReference>
<evidence type="ECO:0000313" key="7">
    <source>
        <dbReference type="EMBL" id="QOS41240.1"/>
    </source>
</evidence>
<comment type="function">
    <text evidence="4 5">This protein binds to 23S rRNA in the presence of protein L20.</text>
</comment>
<evidence type="ECO:0000256" key="1">
    <source>
        <dbReference type="ARBA" id="ARBA00008563"/>
    </source>
</evidence>
<keyword evidence="3 4" id="KW-0687">Ribonucleoprotein</keyword>
<name>A0A840SCJ2_9SPIR</name>
<dbReference type="Pfam" id="PF00829">
    <property type="entry name" value="Ribosomal_L21p"/>
    <property type="match status" value="1"/>
</dbReference>
<dbReference type="InterPro" id="IPR036164">
    <property type="entry name" value="bL21-like_sf"/>
</dbReference>